<accession>A0A8B8DJE8</accession>
<evidence type="ECO:0000259" key="4">
    <source>
        <dbReference type="PROSITE" id="PS50850"/>
    </source>
</evidence>
<dbReference type="KEGG" id="cvn:111127405"/>
<feature type="compositionally biased region" description="Acidic residues" evidence="2">
    <location>
        <begin position="227"/>
        <end position="238"/>
    </location>
</feature>
<evidence type="ECO:0000313" key="5">
    <source>
        <dbReference type="Proteomes" id="UP000694844"/>
    </source>
</evidence>
<dbReference type="PANTHER" id="PTHR11360:SF306">
    <property type="entry name" value="RE01051P"/>
    <property type="match status" value="1"/>
</dbReference>
<feature type="transmembrane region" description="Helical" evidence="3">
    <location>
        <begin position="376"/>
        <end position="397"/>
    </location>
</feature>
<feature type="transmembrane region" description="Helical" evidence="3">
    <location>
        <begin position="433"/>
        <end position="453"/>
    </location>
</feature>
<feature type="transmembrane region" description="Helical" evidence="3">
    <location>
        <begin position="499"/>
        <end position="521"/>
    </location>
</feature>
<reference evidence="6" key="1">
    <citation type="submission" date="2025-08" db="UniProtKB">
        <authorList>
            <consortium name="RefSeq"/>
        </authorList>
    </citation>
    <scope>IDENTIFICATION</scope>
    <source>
        <tissue evidence="6">Whole sample</tissue>
    </source>
</reference>
<name>A0A8B8DJE8_CRAVI</name>
<dbReference type="OrthoDB" id="6286464at2759"/>
<feature type="transmembrane region" description="Helical" evidence="3">
    <location>
        <begin position="92"/>
        <end position="111"/>
    </location>
</feature>
<dbReference type="SUPFAM" id="SSF103473">
    <property type="entry name" value="MFS general substrate transporter"/>
    <property type="match status" value="1"/>
</dbReference>
<dbReference type="AlphaFoldDB" id="A0A8B8DJE8"/>
<proteinExistence type="predicted"/>
<dbReference type="InterPro" id="IPR011701">
    <property type="entry name" value="MFS"/>
</dbReference>
<evidence type="ECO:0000313" key="6">
    <source>
        <dbReference type="RefSeq" id="XP_022328272.1"/>
    </source>
</evidence>
<dbReference type="InterPro" id="IPR050327">
    <property type="entry name" value="Proton-linked_MCT"/>
</dbReference>
<feature type="transmembrane region" description="Helical" evidence="3">
    <location>
        <begin position="117"/>
        <end position="141"/>
    </location>
</feature>
<dbReference type="Pfam" id="PF07690">
    <property type="entry name" value="MFS_1"/>
    <property type="match status" value="2"/>
</dbReference>
<dbReference type="CDD" id="cd17352">
    <property type="entry name" value="MFS_MCT_SLC16"/>
    <property type="match status" value="1"/>
</dbReference>
<dbReference type="InterPro" id="IPR020846">
    <property type="entry name" value="MFS_dom"/>
</dbReference>
<protein>
    <submittedName>
        <fullName evidence="6">Monocarboxylate transporter 5-like</fullName>
    </submittedName>
</protein>
<organism evidence="5 6">
    <name type="scientific">Crassostrea virginica</name>
    <name type="common">Eastern oyster</name>
    <dbReference type="NCBI Taxonomy" id="6565"/>
    <lineage>
        <taxon>Eukaryota</taxon>
        <taxon>Metazoa</taxon>
        <taxon>Spiralia</taxon>
        <taxon>Lophotrochozoa</taxon>
        <taxon>Mollusca</taxon>
        <taxon>Bivalvia</taxon>
        <taxon>Autobranchia</taxon>
        <taxon>Pteriomorphia</taxon>
        <taxon>Ostreida</taxon>
        <taxon>Ostreoidea</taxon>
        <taxon>Ostreidae</taxon>
        <taxon>Crassostrea</taxon>
    </lineage>
</organism>
<feature type="transmembrane region" description="Helical" evidence="3">
    <location>
        <begin position="153"/>
        <end position="173"/>
    </location>
</feature>
<evidence type="ECO:0000256" key="2">
    <source>
        <dbReference type="SAM" id="MobiDB-lite"/>
    </source>
</evidence>
<feature type="region of interest" description="Disordered" evidence="2">
    <location>
        <begin position="225"/>
        <end position="250"/>
    </location>
</feature>
<dbReference type="Gene3D" id="1.20.1250.20">
    <property type="entry name" value="MFS general substrate transporter like domains"/>
    <property type="match status" value="2"/>
</dbReference>
<feature type="transmembrane region" description="Helical" evidence="3">
    <location>
        <begin position="465"/>
        <end position="487"/>
    </location>
</feature>
<feature type="transmembrane region" description="Helical" evidence="3">
    <location>
        <begin position="21"/>
        <end position="41"/>
    </location>
</feature>
<dbReference type="PANTHER" id="PTHR11360">
    <property type="entry name" value="MONOCARBOXYLATE TRANSPORTER"/>
    <property type="match status" value="1"/>
</dbReference>
<feature type="transmembrane region" description="Helical" evidence="3">
    <location>
        <begin position="409"/>
        <end position="427"/>
    </location>
</feature>
<comment type="subcellular location">
    <subcellularLocation>
        <location evidence="1">Membrane</location>
        <topology evidence="1">Multi-pass membrane protein</topology>
    </subcellularLocation>
</comment>
<keyword evidence="3" id="KW-1133">Transmembrane helix</keyword>
<dbReference type="RefSeq" id="XP_022328272.1">
    <property type="nucleotide sequence ID" value="XM_022472564.1"/>
</dbReference>
<evidence type="ECO:0000256" key="3">
    <source>
        <dbReference type="SAM" id="Phobius"/>
    </source>
</evidence>
<evidence type="ECO:0000256" key="1">
    <source>
        <dbReference type="ARBA" id="ARBA00004141"/>
    </source>
</evidence>
<keyword evidence="3" id="KW-0812">Transmembrane</keyword>
<keyword evidence="5" id="KW-1185">Reference proteome</keyword>
<feature type="transmembrane region" description="Helical" evidence="3">
    <location>
        <begin position="339"/>
        <end position="361"/>
    </location>
</feature>
<feature type="transmembrane region" description="Helical" evidence="3">
    <location>
        <begin position="61"/>
        <end position="80"/>
    </location>
</feature>
<feature type="domain" description="Major facilitator superfamily (MFS) profile" evidence="4">
    <location>
        <begin position="22"/>
        <end position="531"/>
    </location>
</feature>
<gene>
    <name evidence="6" type="primary">LOC111127405</name>
</gene>
<dbReference type="GO" id="GO:0016020">
    <property type="term" value="C:membrane"/>
    <property type="evidence" value="ECO:0007669"/>
    <property type="project" value="UniProtKB-SubCell"/>
</dbReference>
<feature type="transmembrane region" description="Helical" evidence="3">
    <location>
        <begin position="179"/>
        <end position="199"/>
    </location>
</feature>
<keyword evidence="3" id="KW-0472">Membrane</keyword>
<dbReference type="GO" id="GO:0008028">
    <property type="term" value="F:monocarboxylic acid transmembrane transporter activity"/>
    <property type="evidence" value="ECO:0007669"/>
    <property type="project" value="TreeGrafter"/>
</dbReference>
<dbReference type="InterPro" id="IPR036259">
    <property type="entry name" value="MFS_trans_sf"/>
</dbReference>
<sequence>MPEITKQTTVTYSHTQGLDGGYGWVVVLGSFLAHLVIGGFMRSGGVIYLELRDKFNDSAANTAWVISLAVTVRMLFGPLASALCNRFTCRTVVMAGGVLLCVGVLVSGFAPSLEFLYFSYSLIGGVGRAFIYTPAVVIVALYFSRRRGTASGIANAGIGSGTFLAPPIVELLFHDFGFAGAFILMAAFGLQACVFGALFRPLAAQQRISHRGYVETEIVVTTAKSDDLEDDDDDDDETKTDTVKSPLCTNLPETRNDLTRSLPDLLQTKESFSRSLSNALIYHGASSEVINYSGSVEKSLQELKKSQASLDSNISAREEDRTNAHPTPKLFDLSLLKNIQFLTFCIGICLYTLSFQASYVFLPPLAIQNGQSDIEAAYVVSTAGALETLGSILSGIILDHPAVKPHRLLIYNIVLFVLGILTVIIPFLSVFGWLLFVCGMYGFLLGSCLAQKATLVVDILGVEHLVSSLGLLVCFQGFGVLFGPPLSGILKDYYGVYDPGFYCGGVAMVASGLTQGLGGIIHHQRIHKGQS</sequence>
<dbReference type="PROSITE" id="PS50850">
    <property type="entry name" value="MFS"/>
    <property type="match status" value="1"/>
</dbReference>
<dbReference type="Proteomes" id="UP000694844">
    <property type="component" value="Chromosome 3"/>
</dbReference>
<dbReference type="GeneID" id="111127405"/>